<proteinExistence type="predicted"/>
<accession>A0A9N7U2I0</accession>
<reference evidence="2" key="1">
    <citation type="submission" date="2020-03" db="EMBL/GenBank/DDBJ databases">
        <authorList>
            <person name="Weist P."/>
        </authorList>
    </citation>
    <scope>NUCLEOTIDE SEQUENCE</scope>
</reference>
<dbReference type="EMBL" id="CADEAL010000621">
    <property type="protein sequence ID" value="CAB1422922.1"/>
    <property type="molecule type" value="Genomic_DNA"/>
</dbReference>
<protein>
    <submittedName>
        <fullName evidence="2">Uncharacterized protein</fullName>
    </submittedName>
</protein>
<evidence type="ECO:0000313" key="2">
    <source>
        <dbReference type="EMBL" id="CAB1422922.1"/>
    </source>
</evidence>
<dbReference type="Proteomes" id="UP001153269">
    <property type="component" value="Unassembled WGS sequence"/>
</dbReference>
<comment type="caution">
    <text evidence="2">The sequence shown here is derived from an EMBL/GenBank/DDBJ whole genome shotgun (WGS) entry which is preliminary data.</text>
</comment>
<dbReference type="AlphaFoldDB" id="A0A9N7U2I0"/>
<keyword evidence="3" id="KW-1185">Reference proteome</keyword>
<name>A0A9N7U2I0_PLEPL</name>
<organism evidence="2 3">
    <name type="scientific">Pleuronectes platessa</name>
    <name type="common">European plaice</name>
    <dbReference type="NCBI Taxonomy" id="8262"/>
    <lineage>
        <taxon>Eukaryota</taxon>
        <taxon>Metazoa</taxon>
        <taxon>Chordata</taxon>
        <taxon>Craniata</taxon>
        <taxon>Vertebrata</taxon>
        <taxon>Euteleostomi</taxon>
        <taxon>Actinopterygii</taxon>
        <taxon>Neopterygii</taxon>
        <taxon>Teleostei</taxon>
        <taxon>Neoteleostei</taxon>
        <taxon>Acanthomorphata</taxon>
        <taxon>Carangaria</taxon>
        <taxon>Pleuronectiformes</taxon>
        <taxon>Pleuronectoidei</taxon>
        <taxon>Pleuronectidae</taxon>
        <taxon>Pleuronectes</taxon>
    </lineage>
</organism>
<gene>
    <name evidence="2" type="ORF">PLEPLA_LOCUS10840</name>
</gene>
<sequence length="101" mass="11388">MEYGHLRLKARHSIEERSGIGRGDSFSSARCMTASPPPRPELRAFSINKSDDDVSEEDSDTSFDYEADAMFQEGRDITLDNISALNRSWELTGYFGSLYGR</sequence>
<feature type="region of interest" description="Disordered" evidence="1">
    <location>
        <begin position="19"/>
        <end position="60"/>
    </location>
</feature>
<evidence type="ECO:0000313" key="3">
    <source>
        <dbReference type="Proteomes" id="UP001153269"/>
    </source>
</evidence>
<evidence type="ECO:0000256" key="1">
    <source>
        <dbReference type="SAM" id="MobiDB-lite"/>
    </source>
</evidence>